<dbReference type="EMBL" id="JARKIF010000010">
    <property type="protein sequence ID" value="KAJ7628504.1"/>
    <property type="molecule type" value="Genomic_DNA"/>
</dbReference>
<evidence type="ECO:0000256" key="1">
    <source>
        <dbReference type="SAM" id="MobiDB-lite"/>
    </source>
</evidence>
<name>A0AAD7BR37_9AGAR</name>
<dbReference type="AlphaFoldDB" id="A0AAD7BR37"/>
<accession>A0AAD7BR37</accession>
<keyword evidence="3" id="KW-1185">Reference proteome</keyword>
<organism evidence="2 3">
    <name type="scientific">Roridomyces roridus</name>
    <dbReference type="NCBI Taxonomy" id="1738132"/>
    <lineage>
        <taxon>Eukaryota</taxon>
        <taxon>Fungi</taxon>
        <taxon>Dikarya</taxon>
        <taxon>Basidiomycota</taxon>
        <taxon>Agaricomycotina</taxon>
        <taxon>Agaricomycetes</taxon>
        <taxon>Agaricomycetidae</taxon>
        <taxon>Agaricales</taxon>
        <taxon>Marasmiineae</taxon>
        <taxon>Mycenaceae</taxon>
        <taxon>Roridomyces</taxon>
    </lineage>
</organism>
<evidence type="ECO:0000313" key="2">
    <source>
        <dbReference type="EMBL" id="KAJ7628504.1"/>
    </source>
</evidence>
<reference evidence="2" key="1">
    <citation type="submission" date="2023-03" db="EMBL/GenBank/DDBJ databases">
        <title>Massive genome expansion in bonnet fungi (Mycena s.s.) driven by repeated elements and novel gene families across ecological guilds.</title>
        <authorList>
            <consortium name="Lawrence Berkeley National Laboratory"/>
            <person name="Harder C.B."/>
            <person name="Miyauchi S."/>
            <person name="Viragh M."/>
            <person name="Kuo A."/>
            <person name="Thoen E."/>
            <person name="Andreopoulos B."/>
            <person name="Lu D."/>
            <person name="Skrede I."/>
            <person name="Drula E."/>
            <person name="Henrissat B."/>
            <person name="Morin E."/>
            <person name="Kohler A."/>
            <person name="Barry K."/>
            <person name="LaButti K."/>
            <person name="Morin E."/>
            <person name="Salamov A."/>
            <person name="Lipzen A."/>
            <person name="Mereny Z."/>
            <person name="Hegedus B."/>
            <person name="Baldrian P."/>
            <person name="Stursova M."/>
            <person name="Weitz H."/>
            <person name="Taylor A."/>
            <person name="Grigoriev I.V."/>
            <person name="Nagy L.G."/>
            <person name="Martin F."/>
            <person name="Kauserud H."/>
        </authorList>
    </citation>
    <scope>NUCLEOTIDE SEQUENCE</scope>
    <source>
        <strain evidence="2">9284</strain>
    </source>
</reference>
<dbReference type="Proteomes" id="UP001221142">
    <property type="component" value="Unassembled WGS sequence"/>
</dbReference>
<evidence type="ECO:0000313" key="3">
    <source>
        <dbReference type="Proteomes" id="UP001221142"/>
    </source>
</evidence>
<proteinExistence type="predicted"/>
<gene>
    <name evidence="2" type="ORF">FB45DRAFT_1028591</name>
</gene>
<feature type="region of interest" description="Disordered" evidence="1">
    <location>
        <begin position="550"/>
        <end position="584"/>
    </location>
</feature>
<sequence>MDAVSSFKRLETFCLQAIRDKLPQVASLVEISASAVKKALLKITPVLQHLSTSHEAQTNCEKLESLIGTLTTSAEEIQKMIEDAQVDGDDLAPLSFFFEDFATTKSALQTLKDSSPSTQHRRQVLGSVEAQLASSMETLRIVLYILQADSDVAPCNLGAITATAREQDVDIYGSLTAANKTWVEEGEAVPAGPGDIARKFVDWLVTFSETSIVQYIVDLLFPLFSTLFDTDNPVTSLPRDIISSCLEDFSRFKRVEAELSVWNRTTKRLCNILAPLATAGNTQASDLLEEAEGFLDDVETLEKALRYDNAAGIAESLHYTRLGFKLSQEKIQLTDLTLKFIESTRSSVPQSTAHDVVARDAEATNVLAAPDAEAPETVLDAEAHDAVLAAPDAEATDVLAAPDAEAPETVLDAEAPDAVLAAPDAVLAAPDAVLAAPDAVLAAPDAEATDVLAAPDAEAPETVLDVVLTTLDAEAHAILAAPDAEAPDVTTVDAEAHDAVLAAPGVAVSDAVVPNLPASRSGRSLVGSASGFLKKCKGILSKGKSVLVPNRGPRRAVTEKDSAAPRAPPGEEDVQGRTSAELIL</sequence>
<protein>
    <submittedName>
        <fullName evidence="2">Uncharacterized protein</fullName>
    </submittedName>
</protein>
<comment type="caution">
    <text evidence="2">The sequence shown here is derived from an EMBL/GenBank/DDBJ whole genome shotgun (WGS) entry which is preliminary data.</text>
</comment>